<dbReference type="Proteomes" id="UP000838100">
    <property type="component" value="Unassembled WGS sequence"/>
</dbReference>
<gene>
    <name evidence="1" type="ORF">SIN8267_02845</name>
</gene>
<accession>A0ABN8EMU2</accession>
<protein>
    <submittedName>
        <fullName evidence="1">Uncharacterized protein</fullName>
    </submittedName>
</protein>
<proteinExistence type="predicted"/>
<evidence type="ECO:0000313" key="1">
    <source>
        <dbReference type="EMBL" id="CAH0992712.1"/>
    </source>
</evidence>
<name>A0ABN8EMU2_9GAMM</name>
<sequence>MATYVMHQAESKRLPANNTQLLHPWILRTTYYNWPVLVMTHLTEPLITTCT</sequence>
<organism evidence="1 2">
    <name type="scientific">Sinobacterium norvegicum</name>
    <dbReference type="NCBI Taxonomy" id="1641715"/>
    <lineage>
        <taxon>Bacteria</taxon>
        <taxon>Pseudomonadati</taxon>
        <taxon>Pseudomonadota</taxon>
        <taxon>Gammaproteobacteria</taxon>
        <taxon>Cellvibrionales</taxon>
        <taxon>Spongiibacteraceae</taxon>
        <taxon>Sinobacterium</taxon>
    </lineage>
</organism>
<evidence type="ECO:0000313" key="2">
    <source>
        <dbReference type="Proteomes" id="UP000838100"/>
    </source>
</evidence>
<comment type="caution">
    <text evidence="1">The sequence shown here is derived from an EMBL/GenBank/DDBJ whole genome shotgun (WGS) entry which is preliminary data.</text>
</comment>
<reference evidence="1" key="1">
    <citation type="submission" date="2021-12" db="EMBL/GenBank/DDBJ databases">
        <authorList>
            <person name="Rodrigo-Torres L."/>
            <person name="Arahal R. D."/>
            <person name="Lucena T."/>
        </authorList>
    </citation>
    <scope>NUCLEOTIDE SEQUENCE</scope>
    <source>
        <strain evidence="1">CECT 8267</strain>
    </source>
</reference>
<dbReference type="EMBL" id="CAKLPX010000003">
    <property type="protein sequence ID" value="CAH0992712.1"/>
    <property type="molecule type" value="Genomic_DNA"/>
</dbReference>
<keyword evidence="2" id="KW-1185">Reference proteome</keyword>